<feature type="transmembrane region" description="Helical" evidence="1">
    <location>
        <begin position="6"/>
        <end position="28"/>
    </location>
</feature>
<evidence type="ECO:0000313" key="2">
    <source>
        <dbReference type="EMBL" id="KJD46019.1"/>
    </source>
</evidence>
<keyword evidence="3" id="KW-1185">Reference proteome</keyword>
<dbReference type="OrthoDB" id="2662123at2"/>
<accession>A0A0D7X451</accession>
<dbReference type="EMBL" id="JTHP01000012">
    <property type="protein sequence ID" value="KJD46019.1"/>
    <property type="molecule type" value="Genomic_DNA"/>
</dbReference>
<evidence type="ECO:0000256" key="1">
    <source>
        <dbReference type="SAM" id="Phobius"/>
    </source>
</evidence>
<organism evidence="2 3">
    <name type="scientific">Paenibacillus terrae</name>
    <dbReference type="NCBI Taxonomy" id="159743"/>
    <lineage>
        <taxon>Bacteria</taxon>
        <taxon>Bacillati</taxon>
        <taxon>Bacillota</taxon>
        <taxon>Bacilli</taxon>
        <taxon>Bacillales</taxon>
        <taxon>Paenibacillaceae</taxon>
        <taxon>Paenibacillus</taxon>
    </lineage>
</organism>
<keyword evidence="1" id="KW-1133">Transmembrane helix</keyword>
<evidence type="ECO:0000313" key="3">
    <source>
        <dbReference type="Proteomes" id="UP000032534"/>
    </source>
</evidence>
<comment type="caution">
    <text evidence="2">The sequence shown here is derived from an EMBL/GenBank/DDBJ whole genome shotgun (WGS) entry which is preliminary data.</text>
</comment>
<proteinExistence type="predicted"/>
<sequence length="67" mass="7670">MQMDDALSIITNVGFPAGLCFILLRHILHTMEEKLDKLDLSLHELIEVIKELNDGNRHSSKSRKPDE</sequence>
<dbReference type="PATRIC" id="fig|159743.3.peg.1874"/>
<dbReference type="Proteomes" id="UP000032534">
    <property type="component" value="Unassembled WGS sequence"/>
</dbReference>
<dbReference type="AlphaFoldDB" id="A0A0D7X451"/>
<reference evidence="2 3" key="1">
    <citation type="submission" date="2014-11" db="EMBL/GenBank/DDBJ databases">
        <title>Draft Genome Sequences of Paenibacillus polymyxa NRRL B-30509 and Paenibacillus terrae NRRL B-30644, Strains from a Poultry Environment that Produce Tridecaptin A and Paenicidins.</title>
        <authorList>
            <person name="van Belkum M.J."/>
            <person name="Lohans C.T."/>
            <person name="Vederas J.C."/>
        </authorList>
    </citation>
    <scope>NUCLEOTIDE SEQUENCE [LARGE SCALE GENOMIC DNA]</scope>
    <source>
        <strain evidence="2 3">NRRL B-30644</strain>
    </source>
</reference>
<evidence type="ECO:0008006" key="4">
    <source>
        <dbReference type="Google" id="ProtNLM"/>
    </source>
</evidence>
<name>A0A0D7X451_9BACL</name>
<keyword evidence="1" id="KW-0812">Transmembrane</keyword>
<gene>
    <name evidence="2" type="ORF">QD47_08545</name>
</gene>
<protein>
    <recommendedName>
        <fullName evidence="4">YvrJ family protein</fullName>
    </recommendedName>
</protein>
<keyword evidence="1" id="KW-0472">Membrane</keyword>